<dbReference type="RefSeq" id="WP_154769776.1">
    <property type="nucleotide sequence ID" value="NZ_WLYK01000007.1"/>
</dbReference>
<gene>
    <name evidence="1" type="ORF">GIS00_17615</name>
</gene>
<evidence type="ECO:0008006" key="3">
    <source>
        <dbReference type="Google" id="ProtNLM"/>
    </source>
</evidence>
<proteinExistence type="predicted"/>
<dbReference type="EMBL" id="WLYK01000007">
    <property type="protein sequence ID" value="MTD15755.1"/>
    <property type="molecule type" value="Genomic_DNA"/>
</dbReference>
<dbReference type="AlphaFoldDB" id="A0A7K1FNL5"/>
<organism evidence="1 2">
    <name type="scientific">Nakamurella alba</name>
    <dbReference type="NCBI Taxonomy" id="2665158"/>
    <lineage>
        <taxon>Bacteria</taxon>
        <taxon>Bacillati</taxon>
        <taxon>Actinomycetota</taxon>
        <taxon>Actinomycetes</taxon>
        <taxon>Nakamurellales</taxon>
        <taxon>Nakamurellaceae</taxon>
        <taxon>Nakamurella</taxon>
    </lineage>
</organism>
<name>A0A7K1FNL5_9ACTN</name>
<accession>A0A7K1FNL5</accession>
<keyword evidence="2" id="KW-1185">Reference proteome</keyword>
<reference evidence="1 2" key="1">
    <citation type="submission" date="2019-11" db="EMBL/GenBank/DDBJ databases">
        <authorList>
            <person name="Jiang L.-Q."/>
        </authorList>
    </citation>
    <scope>NUCLEOTIDE SEQUENCE [LARGE SCALE GENOMIC DNA]</scope>
    <source>
        <strain evidence="1 2">YIM 132087</strain>
    </source>
</reference>
<dbReference type="Proteomes" id="UP000460221">
    <property type="component" value="Unassembled WGS sequence"/>
</dbReference>
<evidence type="ECO:0000313" key="1">
    <source>
        <dbReference type="EMBL" id="MTD15755.1"/>
    </source>
</evidence>
<protein>
    <recommendedName>
        <fullName evidence="3">Arsenate reductase</fullName>
    </recommendedName>
</protein>
<sequence>MTVAESPGTGPGWVPSACTLPTTEQPLRAAEFDEVFATDVLAVHAGPDEVRLELRPDAGVAARVAGLAVRETSCCSFFTFDLHAADGRVELTIRTGPAHREVLSALADRAVSRSR</sequence>
<comment type="caution">
    <text evidence="1">The sequence shown here is derived from an EMBL/GenBank/DDBJ whole genome shotgun (WGS) entry which is preliminary data.</text>
</comment>
<evidence type="ECO:0000313" key="2">
    <source>
        <dbReference type="Proteomes" id="UP000460221"/>
    </source>
</evidence>